<dbReference type="PANTHER" id="PTHR43072:SF23">
    <property type="entry name" value="UPF0039 PROTEIN C11D3.02C"/>
    <property type="match status" value="1"/>
</dbReference>
<dbReference type="Gene3D" id="3.40.630.30">
    <property type="match status" value="1"/>
</dbReference>
<dbReference type="InterPro" id="IPR000182">
    <property type="entry name" value="GNAT_dom"/>
</dbReference>
<evidence type="ECO:0000259" key="3">
    <source>
        <dbReference type="PROSITE" id="PS51186"/>
    </source>
</evidence>
<dbReference type="STRING" id="126156.SAMN05421670_0692"/>
<keyword evidence="5" id="KW-1185">Reference proteome</keyword>
<name>A0A1I5V6Q0_9BACI</name>
<dbReference type="Pfam" id="PF00583">
    <property type="entry name" value="Acetyltransf_1"/>
    <property type="match status" value="1"/>
</dbReference>
<protein>
    <submittedName>
        <fullName evidence="4">Phosphinothricin acetyltransferase</fullName>
    </submittedName>
</protein>
<dbReference type="OrthoDB" id="9798006at2"/>
<keyword evidence="2" id="KW-0012">Acyltransferase</keyword>
<keyword evidence="1 4" id="KW-0808">Transferase</keyword>
<sequence length="169" mass="18935">MNQDIVITEMSFADWNSVREIFIEGIRTANATFRTEAPSWDEWNDDHLTNCRFVAKQNGAVVGWVAFTSISTMRAFSGVVEVSIYIASTAAGIGVGSKLLQHIIDSSEQQQIWTIQAMIFPENIASLNLHKKFGFEEVGTRKQIGRLNGIWRDVVLLERRSNMVGVGVK</sequence>
<proteinExistence type="predicted"/>
<dbReference type="AlphaFoldDB" id="A0A1I5V6Q0"/>
<dbReference type="PANTHER" id="PTHR43072">
    <property type="entry name" value="N-ACETYLTRANSFERASE"/>
    <property type="match status" value="1"/>
</dbReference>
<dbReference type="Proteomes" id="UP000198734">
    <property type="component" value="Unassembled WGS sequence"/>
</dbReference>
<dbReference type="EMBL" id="FOXU01000001">
    <property type="protein sequence ID" value="SFQ03130.1"/>
    <property type="molecule type" value="Genomic_DNA"/>
</dbReference>
<evidence type="ECO:0000313" key="4">
    <source>
        <dbReference type="EMBL" id="SFQ03130.1"/>
    </source>
</evidence>
<dbReference type="InterPro" id="IPR016181">
    <property type="entry name" value="Acyl_CoA_acyltransferase"/>
</dbReference>
<evidence type="ECO:0000313" key="5">
    <source>
        <dbReference type="Proteomes" id="UP000198734"/>
    </source>
</evidence>
<dbReference type="CDD" id="cd04301">
    <property type="entry name" value="NAT_SF"/>
    <property type="match status" value="1"/>
</dbReference>
<accession>A0A1I5V6Q0</accession>
<organism evidence="4 5">
    <name type="scientific">Psychrobacillus psychrotolerans</name>
    <dbReference type="NCBI Taxonomy" id="126156"/>
    <lineage>
        <taxon>Bacteria</taxon>
        <taxon>Bacillati</taxon>
        <taxon>Bacillota</taxon>
        <taxon>Bacilli</taxon>
        <taxon>Bacillales</taxon>
        <taxon>Bacillaceae</taxon>
        <taxon>Psychrobacillus</taxon>
    </lineage>
</organism>
<reference evidence="5" key="1">
    <citation type="submission" date="2016-10" db="EMBL/GenBank/DDBJ databases">
        <authorList>
            <person name="Varghese N."/>
            <person name="Submissions S."/>
        </authorList>
    </citation>
    <scope>NUCLEOTIDE SEQUENCE [LARGE SCALE GENOMIC DNA]</scope>
    <source>
        <strain evidence="5">DSM 11706</strain>
    </source>
</reference>
<dbReference type="RefSeq" id="WP_093534208.1">
    <property type="nucleotide sequence ID" value="NZ_FOXU01000001.1"/>
</dbReference>
<dbReference type="SUPFAM" id="SSF55729">
    <property type="entry name" value="Acyl-CoA N-acyltransferases (Nat)"/>
    <property type="match status" value="1"/>
</dbReference>
<dbReference type="PROSITE" id="PS51186">
    <property type="entry name" value="GNAT"/>
    <property type="match status" value="1"/>
</dbReference>
<gene>
    <name evidence="4" type="ORF">SAMN05421670_0692</name>
</gene>
<feature type="domain" description="N-acetyltransferase" evidence="3">
    <location>
        <begin position="5"/>
        <end position="162"/>
    </location>
</feature>
<evidence type="ECO:0000256" key="2">
    <source>
        <dbReference type="ARBA" id="ARBA00023315"/>
    </source>
</evidence>
<evidence type="ECO:0000256" key="1">
    <source>
        <dbReference type="ARBA" id="ARBA00022679"/>
    </source>
</evidence>
<dbReference type="GO" id="GO:0016747">
    <property type="term" value="F:acyltransferase activity, transferring groups other than amino-acyl groups"/>
    <property type="evidence" value="ECO:0007669"/>
    <property type="project" value="InterPro"/>
</dbReference>